<name>A0AAE0QAY3_9TELE</name>
<protein>
    <submittedName>
        <fullName evidence="2">Uncharacterized protein</fullName>
    </submittedName>
</protein>
<feature type="compositionally biased region" description="Acidic residues" evidence="1">
    <location>
        <begin position="189"/>
        <end position="200"/>
    </location>
</feature>
<gene>
    <name evidence="2" type="ORF">QTP70_004698</name>
</gene>
<dbReference type="Gene3D" id="3.30.420.10">
    <property type="entry name" value="Ribonuclease H-like superfamily/Ribonuclease H"/>
    <property type="match status" value="1"/>
</dbReference>
<sequence>MMLPGKLAIVKCKAHKSDGEWVSKGNAAADEVAKRAAVGGTCVKVMVQAGELDEERSQVTLADVRTLQEIATVEEKELWKKRGAVLDLRSGMWRSCDGVFVAPLSFLPMLIKEAHGIDHCDRRRIIETIRADWWSPYLANMVDKFRVATHGARVEKEELRQVEPGDYVATERRLQGEGIRPRLVQLAQSEEDTDPEDVEQSEAPAYNTRERNKKKLQRVEPGPDPPLVVDPNEWAKNNLAENYILTAVVRIKFPHSRPDANNPISHVEIRGKLANGADGAYCRVVHPLRYYSSFGDYISKRYLQRTTLIDEYRARVYVPAEYPFIDIRQDQRQPPRAPMPHFLVDTVHTVMS</sequence>
<evidence type="ECO:0000313" key="3">
    <source>
        <dbReference type="Proteomes" id="UP001274896"/>
    </source>
</evidence>
<keyword evidence="3" id="KW-1185">Reference proteome</keyword>
<feature type="region of interest" description="Disordered" evidence="1">
    <location>
        <begin position="187"/>
        <end position="230"/>
    </location>
</feature>
<comment type="caution">
    <text evidence="2">The sequence shown here is derived from an EMBL/GenBank/DDBJ whole genome shotgun (WGS) entry which is preliminary data.</text>
</comment>
<proteinExistence type="predicted"/>
<dbReference type="Proteomes" id="UP001274896">
    <property type="component" value="Unassembled WGS sequence"/>
</dbReference>
<dbReference type="AlphaFoldDB" id="A0AAE0QAY3"/>
<accession>A0AAE0QAY3</accession>
<evidence type="ECO:0000256" key="1">
    <source>
        <dbReference type="SAM" id="MobiDB-lite"/>
    </source>
</evidence>
<dbReference type="InterPro" id="IPR036397">
    <property type="entry name" value="RNaseH_sf"/>
</dbReference>
<organism evidence="2 3">
    <name type="scientific">Hemibagrus guttatus</name>
    <dbReference type="NCBI Taxonomy" id="175788"/>
    <lineage>
        <taxon>Eukaryota</taxon>
        <taxon>Metazoa</taxon>
        <taxon>Chordata</taxon>
        <taxon>Craniata</taxon>
        <taxon>Vertebrata</taxon>
        <taxon>Euteleostomi</taxon>
        <taxon>Actinopterygii</taxon>
        <taxon>Neopterygii</taxon>
        <taxon>Teleostei</taxon>
        <taxon>Ostariophysi</taxon>
        <taxon>Siluriformes</taxon>
        <taxon>Bagridae</taxon>
        <taxon>Hemibagrus</taxon>
    </lineage>
</organism>
<dbReference type="GO" id="GO:0003676">
    <property type="term" value="F:nucleic acid binding"/>
    <property type="evidence" value="ECO:0007669"/>
    <property type="project" value="InterPro"/>
</dbReference>
<reference evidence="2" key="1">
    <citation type="submission" date="2023-06" db="EMBL/GenBank/DDBJ databases">
        <title>Male Hemibagrus guttatus genome.</title>
        <authorList>
            <person name="Bian C."/>
        </authorList>
    </citation>
    <scope>NUCLEOTIDE SEQUENCE</scope>
    <source>
        <strain evidence="2">Male_cb2023</strain>
        <tissue evidence="2">Muscle</tissue>
    </source>
</reference>
<dbReference type="EMBL" id="JAUCMX010000018">
    <property type="protein sequence ID" value="KAK3517353.1"/>
    <property type="molecule type" value="Genomic_DNA"/>
</dbReference>
<evidence type="ECO:0000313" key="2">
    <source>
        <dbReference type="EMBL" id="KAK3517353.1"/>
    </source>
</evidence>